<evidence type="ECO:0000256" key="5">
    <source>
        <dbReference type="PROSITE-ProRule" id="PRU00108"/>
    </source>
</evidence>
<keyword evidence="4 5" id="KW-0539">Nucleus</keyword>
<keyword evidence="10" id="KW-1185">Reference proteome</keyword>
<gene>
    <name evidence="9" type="ORF">HICCMSTLAB_LOCUS14011</name>
</gene>
<dbReference type="OrthoDB" id="6159439at2759"/>
<protein>
    <submittedName>
        <fullName evidence="9">Similar to HOXB2: Homeobox protein Hox-B2 (Homo sapiens)</fullName>
    </submittedName>
</protein>
<name>A0A8J2MVB1_COTCN</name>
<reference evidence="9" key="1">
    <citation type="submission" date="2021-04" db="EMBL/GenBank/DDBJ databases">
        <authorList>
            <person name="Chebbi M.A.C M."/>
        </authorList>
    </citation>
    <scope>NUCLEOTIDE SEQUENCE</scope>
</reference>
<dbReference type="PROSITE" id="PS00027">
    <property type="entry name" value="HOMEOBOX_1"/>
    <property type="match status" value="1"/>
</dbReference>
<evidence type="ECO:0000256" key="6">
    <source>
        <dbReference type="RuleBase" id="RU000682"/>
    </source>
</evidence>
<dbReference type="InterPro" id="IPR001356">
    <property type="entry name" value="HD"/>
</dbReference>
<dbReference type="EMBL" id="CAJNRD030001245">
    <property type="protein sequence ID" value="CAG5109375.1"/>
    <property type="molecule type" value="Genomic_DNA"/>
</dbReference>
<keyword evidence="3 5" id="KW-0371">Homeobox</keyword>
<evidence type="ECO:0000256" key="3">
    <source>
        <dbReference type="ARBA" id="ARBA00023155"/>
    </source>
</evidence>
<dbReference type="InterPro" id="IPR050848">
    <property type="entry name" value="Homeobox_TF"/>
</dbReference>
<dbReference type="Proteomes" id="UP000786811">
    <property type="component" value="Unassembled WGS sequence"/>
</dbReference>
<accession>A0A8J2MVB1</accession>
<comment type="subcellular location">
    <subcellularLocation>
        <location evidence="1 5 6">Nucleus</location>
    </subcellularLocation>
</comment>
<dbReference type="AlphaFoldDB" id="A0A8J2MVB1"/>
<dbReference type="CDD" id="cd00086">
    <property type="entry name" value="homeodomain"/>
    <property type="match status" value="1"/>
</dbReference>
<dbReference type="InterPro" id="IPR020479">
    <property type="entry name" value="HD_metazoa"/>
</dbReference>
<dbReference type="InterPro" id="IPR000047">
    <property type="entry name" value="HTH_motif"/>
</dbReference>
<evidence type="ECO:0000256" key="2">
    <source>
        <dbReference type="ARBA" id="ARBA00023125"/>
    </source>
</evidence>
<evidence type="ECO:0000313" key="9">
    <source>
        <dbReference type="EMBL" id="CAG5109375.1"/>
    </source>
</evidence>
<dbReference type="PANTHER" id="PTHR24333">
    <property type="entry name" value="HOMEO BOX HB9 LIKE A-RELATED"/>
    <property type="match status" value="1"/>
</dbReference>
<dbReference type="PRINTS" id="PR00024">
    <property type="entry name" value="HOMEOBOX"/>
</dbReference>
<dbReference type="PRINTS" id="PR00031">
    <property type="entry name" value="HTHREPRESSR"/>
</dbReference>
<feature type="domain" description="Homeobox" evidence="8">
    <location>
        <begin position="75"/>
        <end position="135"/>
    </location>
</feature>
<proteinExistence type="predicted"/>
<sequence>MSSSYVNFENEELFYHSFQSLFPDVVSTVSPQLPPTPESISTEEPIFVQSHNSASDINTHQSVEKSETLNKKTSYSKSRARTTFTNNQLLHMEQIYAQNNYLCRQKRINVAESLGLTEKQIKVWFQNRRMKDKKIGSKKRVQDSDHVLGSYLGVCDITNIVVKHVQDPTYLTYNVQYNSVPAPIECPAENHVRPTNSNNCSSESANFLQFQNWNIYNQYQTNVIQNQNYSFTYGSNINYNNDKKSSNTVNSNFYDYSSCNYQQYYNHNEQIHQFDVQRSIQNNFENNNIIIHNHCHSTVNQNNLMTKYNVEVNYPDSPPRSITPEKYTNIDDLMAIIDSEMKVN</sequence>
<dbReference type="GO" id="GO:0003677">
    <property type="term" value="F:DNA binding"/>
    <property type="evidence" value="ECO:0007669"/>
    <property type="project" value="UniProtKB-UniRule"/>
</dbReference>
<dbReference type="Gene3D" id="1.10.10.60">
    <property type="entry name" value="Homeodomain-like"/>
    <property type="match status" value="1"/>
</dbReference>
<dbReference type="Pfam" id="PF00046">
    <property type="entry name" value="Homeodomain"/>
    <property type="match status" value="1"/>
</dbReference>
<dbReference type="GO" id="GO:0005634">
    <property type="term" value="C:nucleus"/>
    <property type="evidence" value="ECO:0007669"/>
    <property type="project" value="UniProtKB-SubCell"/>
</dbReference>
<comment type="caution">
    <text evidence="9">The sequence shown here is derived from an EMBL/GenBank/DDBJ whole genome shotgun (WGS) entry which is preliminary data.</text>
</comment>
<evidence type="ECO:0000256" key="4">
    <source>
        <dbReference type="ARBA" id="ARBA00023242"/>
    </source>
</evidence>
<keyword evidence="2 5" id="KW-0238">DNA-binding</keyword>
<dbReference type="PROSITE" id="PS50071">
    <property type="entry name" value="HOMEOBOX_2"/>
    <property type="match status" value="1"/>
</dbReference>
<dbReference type="GO" id="GO:0000981">
    <property type="term" value="F:DNA-binding transcription factor activity, RNA polymerase II-specific"/>
    <property type="evidence" value="ECO:0007669"/>
    <property type="project" value="InterPro"/>
</dbReference>
<organism evidence="9 10">
    <name type="scientific">Cotesia congregata</name>
    <name type="common">Parasitoid wasp</name>
    <name type="synonym">Apanteles congregatus</name>
    <dbReference type="NCBI Taxonomy" id="51543"/>
    <lineage>
        <taxon>Eukaryota</taxon>
        <taxon>Metazoa</taxon>
        <taxon>Ecdysozoa</taxon>
        <taxon>Arthropoda</taxon>
        <taxon>Hexapoda</taxon>
        <taxon>Insecta</taxon>
        <taxon>Pterygota</taxon>
        <taxon>Neoptera</taxon>
        <taxon>Endopterygota</taxon>
        <taxon>Hymenoptera</taxon>
        <taxon>Apocrita</taxon>
        <taxon>Ichneumonoidea</taxon>
        <taxon>Braconidae</taxon>
        <taxon>Microgastrinae</taxon>
        <taxon>Cotesia</taxon>
    </lineage>
</organism>
<evidence type="ECO:0000313" key="10">
    <source>
        <dbReference type="Proteomes" id="UP000786811"/>
    </source>
</evidence>
<evidence type="ECO:0000256" key="7">
    <source>
        <dbReference type="SAM" id="MobiDB-lite"/>
    </source>
</evidence>
<dbReference type="SUPFAM" id="SSF46689">
    <property type="entry name" value="Homeodomain-like"/>
    <property type="match status" value="1"/>
</dbReference>
<evidence type="ECO:0000256" key="1">
    <source>
        <dbReference type="ARBA" id="ARBA00004123"/>
    </source>
</evidence>
<dbReference type="SMART" id="SM00389">
    <property type="entry name" value="HOX"/>
    <property type="match status" value="1"/>
</dbReference>
<dbReference type="InterPro" id="IPR017970">
    <property type="entry name" value="Homeobox_CS"/>
</dbReference>
<dbReference type="InterPro" id="IPR009057">
    <property type="entry name" value="Homeodomain-like_sf"/>
</dbReference>
<feature type="DNA-binding region" description="Homeobox" evidence="5">
    <location>
        <begin position="77"/>
        <end position="136"/>
    </location>
</feature>
<feature type="region of interest" description="Disordered" evidence="7">
    <location>
        <begin position="53"/>
        <end position="74"/>
    </location>
</feature>
<evidence type="ECO:0000259" key="8">
    <source>
        <dbReference type="PROSITE" id="PS50071"/>
    </source>
</evidence>
<dbReference type="PANTHER" id="PTHR24333:SF8">
    <property type="entry name" value="HOMEOBOX PROTEIN CEH-62"/>
    <property type="match status" value="1"/>
</dbReference>